<dbReference type="Proteomes" id="UP001064048">
    <property type="component" value="Chromosome 28"/>
</dbReference>
<name>A0ACC0KAF4_CHOFU</name>
<dbReference type="EMBL" id="CM046128">
    <property type="protein sequence ID" value="KAI8433232.1"/>
    <property type="molecule type" value="Genomic_DNA"/>
</dbReference>
<proteinExistence type="predicted"/>
<reference evidence="1 2" key="1">
    <citation type="journal article" date="2022" name="Genome Biol. Evol.">
        <title>The Spruce Budworm Genome: Reconstructing the Evolutionary History of Antifreeze Proteins.</title>
        <authorList>
            <person name="Beliveau C."/>
            <person name="Gagne P."/>
            <person name="Picq S."/>
            <person name="Vernygora O."/>
            <person name="Keeling C.I."/>
            <person name="Pinkney K."/>
            <person name="Doucet D."/>
            <person name="Wen F."/>
            <person name="Johnston J.S."/>
            <person name="Maaroufi H."/>
            <person name="Boyle B."/>
            <person name="Laroche J."/>
            <person name="Dewar K."/>
            <person name="Juretic N."/>
            <person name="Blackburn G."/>
            <person name="Nisole A."/>
            <person name="Brunet B."/>
            <person name="Brandao M."/>
            <person name="Lumley L."/>
            <person name="Duan J."/>
            <person name="Quan G."/>
            <person name="Lucarotti C.J."/>
            <person name="Roe A.D."/>
            <person name="Sperling F.A.H."/>
            <person name="Levesque R.C."/>
            <person name="Cusson M."/>
        </authorList>
    </citation>
    <scope>NUCLEOTIDE SEQUENCE [LARGE SCALE GENOMIC DNA]</scope>
    <source>
        <strain evidence="1">Glfc:IPQL:Cfum</strain>
    </source>
</reference>
<protein>
    <submittedName>
        <fullName evidence="1">Uncharacterized protein</fullName>
    </submittedName>
</protein>
<keyword evidence="2" id="KW-1185">Reference proteome</keyword>
<gene>
    <name evidence="1" type="ORF">MSG28_015310</name>
</gene>
<organism evidence="1 2">
    <name type="scientific">Choristoneura fumiferana</name>
    <name type="common">Spruce budworm moth</name>
    <name type="synonym">Archips fumiferana</name>
    <dbReference type="NCBI Taxonomy" id="7141"/>
    <lineage>
        <taxon>Eukaryota</taxon>
        <taxon>Metazoa</taxon>
        <taxon>Ecdysozoa</taxon>
        <taxon>Arthropoda</taxon>
        <taxon>Hexapoda</taxon>
        <taxon>Insecta</taxon>
        <taxon>Pterygota</taxon>
        <taxon>Neoptera</taxon>
        <taxon>Endopterygota</taxon>
        <taxon>Lepidoptera</taxon>
        <taxon>Glossata</taxon>
        <taxon>Ditrysia</taxon>
        <taxon>Tortricoidea</taxon>
        <taxon>Tortricidae</taxon>
        <taxon>Tortricinae</taxon>
        <taxon>Choristoneura</taxon>
    </lineage>
</organism>
<evidence type="ECO:0000313" key="2">
    <source>
        <dbReference type="Proteomes" id="UP001064048"/>
    </source>
</evidence>
<comment type="caution">
    <text evidence="1">The sequence shown here is derived from an EMBL/GenBank/DDBJ whole genome shotgun (WGS) entry which is preliminary data.</text>
</comment>
<sequence length="270" mass="29537">MGSRDRIYRCKRATSDCICALERFFEAHTHGILWSAPHAVAVWRVAGAPSYYMMEPHACGPTGLRADAQDDGAACVLTFTSAKLMAFAYLQNVPALERPKHDFFLYAMSVVVAPIKKLGGVEPPLVMAPPNVKLVPATSKVGVDGSKRRALEADRKHPPGGPTCKDAQRASEARDKDSKLKGQRNTSGWLVLQDGSQFLSACHSIACNRYPQASRGNQVGANITRYHLNTLHQHNVVIRRKKTASICPLDACNCYPQASRGKQVEANPTR</sequence>
<evidence type="ECO:0000313" key="1">
    <source>
        <dbReference type="EMBL" id="KAI8433232.1"/>
    </source>
</evidence>
<accession>A0ACC0KAF4</accession>